<feature type="chain" id="PRO_5044573520" evidence="1">
    <location>
        <begin position="19"/>
        <end position="194"/>
    </location>
</feature>
<evidence type="ECO:0000313" key="5">
    <source>
        <dbReference type="Proteomes" id="UP000262712"/>
    </source>
</evidence>
<dbReference type="AlphaFoldDB" id="A0A2G1DFC4"/>
<dbReference type="KEGG" id="amol:AMOL_0243"/>
<keyword evidence="4" id="KW-1185">Reference proteome</keyword>
<evidence type="ECO:0000313" key="4">
    <source>
        <dbReference type="Proteomes" id="UP000221222"/>
    </source>
</evidence>
<dbReference type="Proteomes" id="UP000262712">
    <property type="component" value="Chromosome"/>
</dbReference>
<evidence type="ECO:0000313" key="2">
    <source>
        <dbReference type="EMBL" id="AXX91259.1"/>
    </source>
</evidence>
<gene>
    <name evidence="2" type="ORF">AMOL_0243</name>
    <name evidence="3" type="ORF">CPU12_12095</name>
</gene>
<keyword evidence="1" id="KW-0732">Signal</keyword>
<protein>
    <submittedName>
        <fullName evidence="2">Lipid asymmetry ABC transporter MlaABCDEF component MlaB</fullName>
    </submittedName>
</protein>
<dbReference type="RefSeq" id="WP_099343382.1">
    <property type="nucleotide sequence ID" value="NZ_CP032098.1"/>
</dbReference>
<dbReference type="EMBL" id="CP032098">
    <property type="protein sequence ID" value="AXX91259.1"/>
    <property type="molecule type" value="Genomic_DNA"/>
</dbReference>
<proteinExistence type="predicted"/>
<evidence type="ECO:0000313" key="3">
    <source>
        <dbReference type="EMBL" id="PHO17150.1"/>
    </source>
</evidence>
<organism evidence="3 4">
    <name type="scientific">Malaciobacter molluscorum LMG 25693</name>
    <dbReference type="NCBI Taxonomy" id="870501"/>
    <lineage>
        <taxon>Bacteria</taxon>
        <taxon>Pseudomonadati</taxon>
        <taxon>Campylobacterota</taxon>
        <taxon>Epsilonproteobacteria</taxon>
        <taxon>Campylobacterales</taxon>
        <taxon>Arcobacteraceae</taxon>
        <taxon>Malaciobacter</taxon>
    </lineage>
</organism>
<accession>A0A2G1DFC4</accession>
<evidence type="ECO:0000256" key="1">
    <source>
        <dbReference type="SAM" id="SignalP"/>
    </source>
</evidence>
<dbReference type="EMBL" id="NXFY01000023">
    <property type="protein sequence ID" value="PHO17150.1"/>
    <property type="molecule type" value="Genomic_DNA"/>
</dbReference>
<dbReference type="SUPFAM" id="SSF159594">
    <property type="entry name" value="XCC0632-like"/>
    <property type="match status" value="1"/>
</dbReference>
<feature type="signal peptide" evidence="1">
    <location>
        <begin position="1"/>
        <end position="18"/>
    </location>
</feature>
<dbReference type="Proteomes" id="UP000221222">
    <property type="component" value="Unassembled WGS sequence"/>
</dbReference>
<name>A0A2G1DFC4_9BACT</name>
<reference evidence="2 5" key="2">
    <citation type="submission" date="2018-08" db="EMBL/GenBank/DDBJ databases">
        <title>Complete genome of the Arcobacter molluscorum type strain LMG 25693.</title>
        <authorList>
            <person name="Miller W.G."/>
            <person name="Yee E."/>
            <person name="Bono J.L."/>
        </authorList>
    </citation>
    <scope>NUCLEOTIDE SEQUENCE [LARGE SCALE GENOMIC DNA]</scope>
    <source>
        <strain evidence="2 5">CECT 7696</strain>
    </source>
</reference>
<reference evidence="3 4" key="1">
    <citation type="submission" date="2017-09" db="EMBL/GenBank/DDBJ databases">
        <title>Arcobacter canalis sp. nov., a new species isolated from a water canal contaminated with urban sewage.</title>
        <authorList>
            <person name="Perez-Cataluna A."/>
            <person name="Salas-Masso N."/>
            <person name="Figueras M.J."/>
        </authorList>
    </citation>
    <scope>NUCLEOTIDE SEQUENCE [LARGE SCALE GENOMIC DNA]</scope>
    <source>
        <strain evidence="3 4">F98-3</strain>
    </source>
</reference>
<dbReference type="Gene3D" id="3.40.50.10610">
    <property type="entry name" value="ABC-type transport auxiliary lipoprotein component"/>
    <property type="match status" value="1"/>
</dbReference>
<sequence length="194" mass="23134">MKNIILLILILITFNACSLKQTTYTLNKYTLKYDNLKKYNTINKTIIINKPTINPIYNTTDMIYSTQEYKVESYIKNKWSDIPNLIIHQELMSSFDKNGLFNTTYIYPNKEKANYSINTHIYKIENKIKNNISYAILSIKFEIYKDKKLFDTYFYDKSLKNISLQPYDFVKSENILFNEIINDLSNRLYSKLKN</sequence>